<dbReference type="STRING" id="270498.CHK_0133"/>
<proteinExistence type="predicted"/>
<dbReference type="AlphaFoldDB" id="A0A0M2NJL1"/>
<dbReference type="PANTHER" id="PTHR39450">
    <property type="entry name" value="MOLYBDOPTERIN OXIDOREDUCTASE, 4FE-4S CLUSTER-BINDING SUBUNIT"/>
    <property type="match status" value="1"/>
</dbReference>
<dbReference type="InterPro" id="IPR036593">
    <property type="entry name" value="CPE0013-like_sf"/>
</dbReference>
<name>A0A0M2NJL1_9FIRM</name>
<dbReference type="PANTHER" id="PTHR39450:SF1">
    <property type="entry name" value="DUF1667 DOMAIN-CONTAINING PROTEIN"/>
    <property type="match status" value="1"/>
</dbReference>
<dbReference type="Gene3D" id="3.10.530.10">
    <property type="entry name" value="CPE0013-like"/>
    <property type="match status" value="1"/>
</dbReference>
<accession>A0A0M2NJL1</accession>
<dbReference type="InterPro" id="IPR012460">
    <property type="entry name" value="DUF1667"/>
</dbReference>
<comment type="caution">
    <text evidence="1">The sequence shown here is derived from an EMBL/GenBank/DDBJ whole genome shotgun (WGS) entry which is preliminary data.</text>
</comment>
<dbReference type="Pfam" id="PF07892">
    <property type="entry name" value="DUF1667"/>
    <property type="match status" value="1"/>
</dbReference>
<dbReference type="EMBL" id="LAYJ01000022">
    <property type="protein sequence ID" value="KKI52363.1"/>
    <property type="molecule type" value="Genomic_DNA"/>
</dbReference>
<dbReference type="RefSeq" id="WP_046441978.1">
    <property type="nucleotide sequence ID" value="NZ_CAUERS010000007.1"/>
</dbReference>
<evidence type="ECO:0000313" key="2">
    <source>
        <dbReference type="Proteomes" id="UP000034076"/>
    </source>
</evidence>
<evidence type="ECO:0000313" key="1">
    <source>
        <dbReference type="EMBL" id="KKI52363.1"/>
    </source>
</evidence>
<dbReference type="Proteomes" id="UP000034076">
    <property type="component" value="Unassembled WGS sequence"/>
</dbReference>
<organism evidence="1 2">
    <name type="scientific">Christensenella hongkongensis</name>
    <dbReference type="NCBI Taxonomy" id="270498"/>
    <lineage>
        <taxon>Bacteria</taxon>
        <taxon>Bacillati</taxon>
        <taxon>Bacillota</taxon>
        <taxon>Clostridia</taxon>
        <taxon>Christensenellales</taxon>
        <taxon>Christensenellaceae</taxon>
        <taxon>Christensenella</taxon>
    </lineage>
</organism>
<dbReference type="SUPFAM" id="SSF160148">
    <property type="entry name" value="CPE0013-like"/>
    <property type="match status" value="1"/>
</dbReference>
<dbReference type="OrthoDB" id="9811531at2"/>
<reference evidence="1 2" key="1">
    <citation type="submission" date="2015-04" db="EMBL/GenBank/DDBJ databases">
        <title>Draft genome sequence of bacteremic isolate Catabacter hongkongensis type strain HKU16T.</title>
        <authorList>
            <person name="Lau S.K."/>
            <person name="Teng J.L."/>
            <person name="Huang Y."/>
            <person name="Curreem S.O."/>
            <person name="Tsui S.K."/>
            <person name="Woo P.C."/>
        </authorList>
    </citation>
    <scope>NUCLEOTIDE SEQUENCE [LARGE SCALE GENOMIC DNA]</scope>
    <source>
        <strain evidence="1 2">HKU16</strain>
    </source>
</reference>
<evidence type="ECO:0008006" key="3">
    <source>
        <dbReference type="Google" id="ProtNLM"/>
    </source>
</evidence>
<keyword evidence="2" id="KW-1185">Reference proteome</keyword>
<sequence>MKEFTCIVCPKGCRIFVDGDGNMKGAGCARGTLYVADELKNPMRMVTSTVKIKGAQLPRLPVKTSAPIPKAMMLRASAALNDVVLHAPVRRGDIVLQNVLDTGIDFIATKSAGLSTAQYKKS</sequence>
<protein>
    <recommendedName>
        <fullName evidence="3">DUF1667 domain-containing protein</fullName>
    </recommendedName>
</protein>
<gene>
    <name evidence="1" type="ORF">CHK_0133</name>
</gene>